<evidence type="ECO:0000256" key="1">
    <source>
        <dbReference type="SAM" id="MobiDB-lite"/>
    </source>
</evidence>
<evidence type="ECO:0000256" key="2">
    <source>
        <dbReference type="SAM" id="Phobius"/>
    </source>
</evidence>
<keyword evidence="4" id="KW-1185">Reference proteome</keyword>
<gene>
    <name evidence="3" type="ORF">V6N12_032263</name>
</gene>
<evidence type="ECO:0000313" key="4">
    <source>
        <dbReference type="Proteomes" id="UP001472677"/>
    </source>
</evidence>
<name>A0ABR2CCK6_9ROSI</name>
<dbReference type="Proteomes" id="UP001472677">
    <property type="component" value="Unassembled WGS sequence"/>
</dbReference>
<feature type="region of interest" description="Disordered" evidence="1">
    <location>
        <begin position="64"/>
        <end position="85"/>
    </location>
</feature>
<evidence type="ECO:0000313" key="3">
    <source>
        <dbReference type="EMBL" id="KAK8517063.1"/>
    </source>
</evidence>
<dbReference type="EMBL" id="JBBPBM010000056">
    <property type="protein sequence ID" value="KAK8517063.1"/>
    <property type="molecule type" value="Genomic_DNA"/>
</dbReference>
<accession>A0ABR2CCK6</accession>
<proteinExistence type="predicted"/>
<comment type="caution">
    <text evidence="3">The sequence shown here is derived from an EMBL/GenBank/DDBJ whole genome shotgun (WGS) entry which is preliminary data.</text>
</comment>
<organism evidence="3 4">
    <name type="scientific">Hibiscus sabdariffa</name>
    <name type="common">roselle</name>
    <dbReference type="NCBI Taxonomy" id="183260"/>
    <lineage>
        <taxon>Eukaryota</taxon>
        <taxon>Viridiplantae</taxon>
        <taxon>Streptophyta</taxon>
        <taxon>Embryophyta</taxon>
        <taxon>Tracheophyta</taxon>
        <taxon>Spermatophyta</taxon>
        <taxon>Magnoliopsida</taxon>
        <taxon>eudicotyledons</taxon>
        <taxon>Gunneridae</taxon>
        <taxon>Pentapetalae</taxon>
        <taxon>rosids</taxon>
        <taxon>malvids</taxon>
        <taxon>Malvales</taxon>
        <taxon>Malvaceae</taxon>
        <taxon>Malvoideae</taxon>
        <taxon>Hibiscus</taxon>
    </lineage>
</organism>
<keyword evidence="2" id="KW-0472">Membrane</keyword>
<sequence>MQVDMLMADSFLRILVFVIVQTLVYLILSNSSHIFSDAKMTRSFSFRPPRSLSICRVLASVSDLPQGVEPSPSPSSTVEQVTQEI</sequence>
<reference evidence="3 4" key="1">
    <citation type="journal article" date="2024" name="G3 (Bethesda)">
        <title>Genome assembly of Hibiscus sabdariffa L. provides insights into metabolisms of medicinal natural products.</title>
        <authorList>
            <person name="Kim T."/>
        </authorList>
    </citation>
    <scope>NUCLEOTIDE SEQUENCE [LARGE SCALE GENOMIC DNA]</scope>
    <source>
        <strain evidence="3">TK-2024</strain>
        <tissue evidence="3">Old leaves</tissue>
    </source>
</reference>
<keyword evidence="2" id="KW-1133">Transmembrane helix</keyword>
<protein>
    <submittedName>
        <fullName evidence="3">Uncharacterized protein</fullName>
    </submittedName>
</protein>
<dbReference type="PANTHER" id="PTHR34268">
    <property type="entry name" value="OS01G0321850 PROTEIN"/>
    <property type="match status" value="1"/>
</dbReference>
<feature type="transmembrane region" description="Helical" evidence="2">
    <location>
        <begin position="12"/>
        <end position="35"/>
    </location>
</feature>
<keyword evidence="2" id="KW-0812">Transmembrane</keyword>
<dbReference type="PANTHER" id="PTHR34268:SF19">
    <property type="entry name" value="TRANSMEMBRANE PROTEIN"/>
    <property type="match status" value="1"/>
</dbReference>